<keyword evidence="1" id="KW-0547">Nucleotide-binding</keyword>
<evidence type="ECO:0000256" key="2">
    <source>
        <dbReference type="ARBA" id="ARBA00022840"/>
    </source>
</evidence>
<dbReference type="GO" id="GO:0006298">
    <property type="term" value="P:mismatch repair"/>
    <property type="evidence" value="ECO:0007669"/>
    <property type="project" value="InterPro"/>
</dbReference>
<evidence type="ECO:0000256" key="3">
    <source>
        <dbReference type="ARBA" id="ARBA00023125"/>
    </source>
</evidence>
<evidence type="ECO:0000259" key="4">
    <source>
        <dbReference type="PROSITE" id="PS00486"/>
    </source>
</evidence>
<dbReference type="InterPro" id="IPR000432">
    <property type="entry name" value="DNA_mismatch_repair_MutS_C"/>
</dbReference>
<dbReference type="GO" id="GO:0005524">
    <property type="term" value="F:ATP binding"/>
    <property type="evidence" value="ECO:0007669"/>
    <property type="project" value="UniProtKB-KW"/>
</dbReference>
<sequence length="477" mass="53208">MYDLDAFDYNKVLDIVAQNCVSEVSMKRMSDTEPSCTGKDLDEMYSKLAEVKKAIENGLLPVLKKIHDTRPLVERAKIKNNHLSVKEIGFISENIVYFGTQKKLFSDGEAATLFRVIKKVRVPHIVTEKIDSAIDKKKTVRDDATPELFELNRKLKETRREIEKTMEGYLTSPETGRFIRDKHVTIKDDRYVIPIKHNFKGRIPGIIHAQSGSGETLFLEPFSITEKNNEIKLLQKQKENEIRKILIAVTETIGKNAGELNHILDVLVEIDVILAKHLFMKEYRCCIPQFSADRQIVLRGARHPLLKEDVVPVDFEMKSPISGVVITGPNTGGKSVSLKTIGLFVMLAQSGFPVPADEMVTFLFDSVFADIGDEGSIEQSLSTFSGHIKNIREIVDGADKNSLVLIDELGAGTDPVEGGAIGTAILDYLVSRSIPVVVTTHFSIVKMYALTSERITVASVQFNPATCRPTYKLVMGI</sequence>
<dbReference type="GO" id="GO:0004519">
    <property type="term" value="F:endonuclease activity"/>
    <property type="evidence" value="ECO:0007669"/>
    <property type="project" value="UniProtKB-KW"/>
</dbReference>
<evidence type="ECO:0000313" key="5">
    <source>
        <dbReference type="EMBL" id="KKL61742.1"/>
    </source>
</evidence>
<dbReference type="NCBIfam" id="TIGR01069">
    <property type="entry name" value="mutS2"/>
    <property type="match status" value="1"/>
</dbReference>
<dbReference type="PANTHER" id="PTHR48466:SF2">
    <property type="entry name" value="OS10G0509000 PROTEIN"/>
    <property type="match status" value="1"/>
</dbReference>
<dbReference type="InterPro" id="IPR027417">
    <property type="entry name" value="P-loop_NTPase"/>
</dbReference>
<feature type="domain" description="DNA mismatch repair proteins mutS family" evidence="4">
    <location>
        <begin position="402"/>
        <end position="418"/>
    </location>
</feature>
<dbReference type="InterPro" id="IPR045076">
    <property type="entry name" value="MutS"/>
</dbReference>
<dbReference type="InterPro" id="IPR036187">
    <property type="entry name" value="DNA_mismatch_repair_MutS_sf"/>
</dbReference>
<dbReference type="InterPro" id="IPR005747">
    <property type="entry name" value="MutS2"/>
</dbReference>
<accession>A0A0F9GEX7</accession>
<dbReference type="EMBL" id="LAZR01028724">
    <property type="protein sequence ID" value="KKL61742.1"/>
    <property type="molecule type" value="Genomic_DNA"/>
</dbReference>
<organism evidence="5">
    <name type="scientific">marine sediment metagenome</name>
    <dbReference type="NCBI Taxonomy" id="412755"/>
    <lineage>
        <taxon>unclassified sequences</taxon>
        <taxon>metagenomes</taxon>
        <taxon>ecological metagenomes</taxon>
    </lineage>
</organism>
<dbReference type="AlphaFoldDB" id="A0A0F9GEX7"/>
<dbReference type="PROSITE" id="PS00486">
    <property type="entry name" value="DNA_MISMATCH_REPAIR_2"/>
    <property type="match status" value="1"/>
</dbReference>
<dbReference type="SUPFAM" id="SSF48334">
    <property type="entry name" value="DNA repair protein MutS, domain III"/>
    <property type="match status" value="1"/>
</dbReference>
<keyword evidence="2" id="KW-0067">ATP-binding</keyword>
<dbReference type="InterPro" id="IPR007696">
    <property type="entry name" value="DNA_mismatch_repair_MutS_core"/>
</dbReference>
<dbReference type="GO" id="GO:0045910">
    <property type="term" value="P:negative regulation of DNA recombination"/>
    <property type="evidence" value="ECO:0007669"/>
    <property type="project" value="InterPro"/>
</dbReference>
<keyword evidence="3" id="KW-0238">DNA-binding</keyword>
<name>A0A0F9GEX7_9ZZZZ</name>
<dbReference type="SMART" id="SM00534">
    <property type="entry name" value="MUTSac"/>
    <property type="match status" value="1"/>
</dbReference>
<dbReference type="Pfam" id="PF00488">
    <property type="entry name" value="MutS_V"/>
    <property type="match status" value="1"/>
</dbReference>
<gene>
    <name evidence="5" type="ORF">LCGC14_2192250</name>
</gene>
<reference evidence="5" key="1">
    <citation type="journal article" date="2015" name="Nature">
        <title>Complex archaea that bridge the gap between prokaryotes and eukaryotes.</title>
        <authorList>
            <person name="Spang A."/>
            <person name="Saw J.H."/>
            <person name="Jorgensen S.L."/>
            <person name="Zaremba-Niedzwiedzka K."/>
            <person name="Martijn J."/>
            <person name="Lind A.E."/>
            <person name="van Eijk R."/>
            <person name="Schleper C."/>
            <person name="Guy L."/>
            <person name="Ettema T.J."/>
        </authorList>
    </citation>
    <scope>NUCLEOTIDE SEQUENCE</scope>
</reference>
<dbReference type="SMART" id="SM00533">
    <property type="entry name" value="MUTSd"/>
    <property type="match status" value="1"/>
</dbReference>
<dbReference type="Gene3D" id="3.40.50.300">
    <property type="entry name" value="P-loop containing nucleotide triphosphate hydrolases"/>
    <property type="match status" value="1"/>
</dbReference>
<proteinExistence type="predicted"/>
<dbReference type="GO" id="GO:0140664">
    <property type="term" value="F:ATP-dependent DNA damage sensor activity"/>
    <property type="evidence" value="ECO:0007669"/>
    <property type="project" value="InterPro"/>
</dbReference>
<dbReference type="GO" id="GO:0030983">
    <property type="term" value="F:mismatched DNA binding"/>
    <property type="evidence" value="ECO:0007669"/>
    <property type="project" value="InterPro"/>
</dbReference>
<feature type="non-terminal residue" evidence="5">
    <location>
        <position position="477"/>
    </location>
</feature>
<evidence type="ECO:0000256" key="1">
    <source>
        <dbReference type="ARBA" id="ARBA00022741"/>
    </source>
</evidence>
<protein>
    <recommendedName>
        <fullName evidence="4">DNA mismatch repair proteins mutS family domain-containing protein</fullName>
    </recommendedName>
</protein>
<dbReference type="PANTHER" id="PTHR48466">
    <property type="entry name" value="OS10G0509000 PROTEIN-RELATED"/>
    <property type="match status" value="1"/>
</dbReference>
<dbReference type="GO" id="GO:0016887">
    <property type="term" value="F:ATP hydrolysis activity"/>
    <property type="evidence" value="ECO:0007669"/>
    <property type="project" value="InterPro"/>
</dbReference>
<dbReference type="SUPFAM" id="SSF52540">
    <property type="entry name" value="P-loop containing nucleoside triphosphate hydrolases"/>
    <property type="match status" value="1"/>
</dbReference>
<comment type="caution">
    <text evidence="5">The sequence shown here is derived from an EMBL/GenBank/DDBJ whole genome shotgun (WGS) entry which is preliminary data.</text>
</comment>